<protein>
    <submittedName>
        <fullName evidence="2">Uncharacterized protein</fullName>
    </submittedName>
</protein>
<reference evidence="2 3" key="1">
    <citation type="submission" date="2021-07" db="EMBL/GenBank/DDBJ databases">
        <title>Karlodiniumbacter phycospheric gen. nov., sp. nov., a phycosphere bacterium isolated from karlodinium veneficum.</title>
        <authorList>
            <person name="Peng Y."/>
            <person name="Jiang L."/>
            <person name="Lee J."/>
        </authorList>
    </citation>
    <scope>NUCLEOTIDE SEQUENCE</scope>
    <source>
        <strain evidence="2 3">N5</strain>
    </source>
</reference>
<sequence length="265" mass="29659">MTSTTDLNVYASLSDRAAALSADDDLIFTSADFPKTLPDHTVFDGFAIDTGFRRSMGWAGEGDMPFEIVDQSPGFNAVADPEGYRRIGLWLMHLLLSDRDWAGLTLTHQESHVQVFYARIARPALRDHKLVQTAPITFASYEYWPQEVWRHPFADAAMAPVHRVAEQDRPFFAFGWSDHADRMRFDPAKADQLILEATPEGIAAMACVLMDMAHETLGREEINMEPPLIGFASTQPRSLEARFWLSDAICFAAPDVASVRIPQRG</sequence>
<dbReference type="RefSeq" id="WP_257893539.1">
    <property type="nucleotide sequence ID" value="NZ_JAIMBW010000001.1"/>
</dbReference>
<evidence type="ECO:0000313" key="1">
    <source>
        <dbReference type="EMBL" id="MBY4893903.1"/>
    </source>
</evidence>
<proteinExistence type="predicted"/>
<gene>
    <name evidence="1" type="ORF">KUL25_14180</name>
    <name evidence="2" type="ORF">KUL25_14185</name>
</gene>
<dbReference type="EMBL" id="JAIMBW010000001">
    <property type="protein sequence ID" value="MBY4893903.1"/>
    <property type="molecule type" value="Genomic_DNA"/>
</dbReference>
<organism evidence="2">
    <name type="scientific">Gymnodinialimonas phycosphaerae</name>
    <dbReference type="NCBI Taxonomy" id="2841589"/>
    <lineage>
        <taxon>Bacteria</taxon>
        <taxon>Pseudomonadati</taxon>
        <taxon>Pseudomonadota</taxon>
        <taxon>Alphaproteobacteria</taxon>
        <taxon>Rhodobacterales</taxon>
        <taxon>Paracoccaceae</taxon>
        <taxon>Gymnodinialimonas</taxon>
    </lineage>
</organism>
<keyword evidence="3" id="KW-1185">Reference proteome</keyword>
<name>A0A975TTH6_9RHOB</name>
<dbReference type="Proteomes" id="UP000693972">
    <property type="component" value="Unassembled WGS sequence"/>
</dbReference>
<evidence type="ECO:0000313" key="3">
    <source>
        <dbReference type="Proteomes" id="UP000693972"/>
    </source>
</evidence>
<accession>A0A975TTH6</accession>
<evidence type="ECO:0000313" key="2">
    <source>
        <dbReference type="EMBL" id="QXL86596.1"/>
    </source>
</evidence>
<dbReference type="EMBL" id="CP078073">
    <property type="protein sequence ID" value="QXL86596.1"/>
    <property type="molecule type" value="Genomic_DNA"/>
</dbReference>
<dbReference type="AlphaFoldDB" id="A0A975TTH6"/>